<dbReference type="Gene3D" id="2.130.10.10">
    <property type="entry name" value="YVTN repeat-like/Quinoprotein amine dehydrogenase"/>
    <property type="match status" value="1"/>
</dbReference>
<dbReference type="InterPro" id="IPR015943">
    <property type="entry name" value="WD40/YVTN_repeat-like_dom_sf"/>
</dbReference>
<evidence type="ECO:0000256" key="2">
    <source>
        <dbReference type="ARBA" id="ARBA00022574"/>
    </source>
</evidence>
<comment type="pathway">
    <text evidence="1">Protein modification; peptidyl-diphthamide biosynthesis.</text>
</comment>
<comment type="caution">
    <text evidence="8">The sequence shown here is derived from an EMBL/GenBank/DDBJ whole genome shotgun (WGS) entry which is preliminary data.</text>
</comment>
<accession>A0A9P4V2F3</accession>
<evidence type="ECO:0000256" key="7">
    <source>
        <dbReference type="ARBA" id="ARBA00047551"/>
    </source>
</evidence>
<reference evidence="8" key="1">
    <citation type="journal article" date="2020" name="Stud. Mycol.">
        <title>101 Dothideomycetes genomes: a test case for predicting lifestyles and emergence of pathogens.</title>
        <authorList>
            <person name="Haridas S."/>
            <person name="Albert R."/>
            <person name="Binder M."/>
            <person name="Bloem J."/>
            <person name="Labutti K."/>
            <person name="Salamov A."/>
            <person name="Andreopoulos B."/>
            <person name="Baker S."/>
            <person name="Barry K."/>
            <person name="Bills G."/>
            <person name="Bluhm B."/>
            <person name="Cannon C."/>
            <person name="Castanera R."/>
            <person name="Culley D."/>
            <person name="Daum C."/>
            <person name="Ezra D."/>
            <person name="Gonzalez J."/>
            <person name="Henrissat B."/>
            <person name="Kuo A."/>
            <person name="Liang C."/>
            <person name="Lipzen A."/>
            <person name="Lutzoni F."/>
            <person name="Magnuson J."/>
            <person name="Mondo S."/>
            <person name="Nolan M."/>
            <person name="Ohm R."/>
            <person name="Pangilinan J."/>
            <person name="Park H.-J."/>
            <person name="Ramirez L."/>
            <person name="Alfaro M."/>
            <person name="Sun H."/>
            <person name="Tritt A."/>
            <person name="Yoshinaga Y."/>
            <person name="Zwiers L.-H."/>
            <person name="Turgeon B."/>
            <person name="Goodwin S."/>
            <person name="Spatafora J."/>
            <person name="Crous P."/>
            <person name="Grigoriev I."/>
        </authorList>
    </citation>
    <scope>NUCLEOTIDE SEQUENCE</scope>
    <source>
        <strain evidence="8">CBS 125425</strain>
    </source>
</reference>
<evidence type="ECO:0000313" key="9">
    <source>
        <dbReference type="Proteomes" id="UP000799444"/>
    </source>
</evidence>
<dbReference type="AlphaFoldDB" id="A0A9P4V2F3"/>
<evidence type="ECO:0000256" key="3">
    <source>
        <dbReference type="ARBA" id="ARBA00022737"/>
    </source>
</evidence>
<evidence type="ECO:0000313" key="8">
    <source>
        <dbReference type="EMBL" id="KAF2734098.1"/>
    </source>
</evidence>
<dbReference type="SMART" id="SM00320">
    <property type="entry name" value="WD40"/>
    <property type="match status" value="3"/>
</dbReference>
<dbReference type="OrthoDB" id="1930760at2759"/>
<dbReference type="InterPro" id="IPR001680">
    <property type="entry name" value="WD40_rpt"/>
</dbReference>
<evidence type="ECO:0000256" key="5">
    <source>
        <dbReference type="ARBA" id="ARBA00038092"/>
    </source>
</evidence>
<keyword evidence="3" id="KW-0677">Repeat</keyword>
<dbReference type="Proteomes" id="UP000799444">
    <property type="component" value="Unassembled WGS sequence"/>
</dbReference>
<evidence type="ECO:0000256" key="1">
    <source>
        <dbReference type="ARBA" id="ARBA00005156"/>
    </source>
</evidence>
<dbReference type="InterPro" id="IPR052415">
    <property type="entry name" value="Diphthine_MTase"/>
</dbReference>
<dbReference type="GO" id="GO:0061685">
    <property type="term" value="F:diphthine methylesterase activity"/>
    <property type="evidence" value="ECO:0007669"/>
    <property type="project" value="UniProtKB-EC"/>
</dbReference>
<organism evidence="8 9">
    <name type="scientific">Polyplosphaeria fusca</name>
    <dbReference type="NCBI Taxonomy" id="682080"/>
    <lineage>
        <taxon>Eukaryota</taxon>
        <taxon>Fungi</taxon>
        <taxon>Dikarya</taxon>
        <taxon>Ascomycota</taxon>
        <taxon>Pezizomycotina</taxon>
        <taxon>Dothideomycetes</taxon>
        <taxon>Pleosporomycetidae</taxon>
        <taxon>Pleosporales</taxon>
        <taxon>Tetraplosphaeriaceae</taxon>
        <taxon>Polyplosphaeria</taxon>
    </lineage>
</organism>
<dbReference type="InterPro" id="IPR036322">
    <property type="entry name" value="WD40_repeat_dom_sf"/>
</dbReference>
<comment type="similarity">
    <text evidence="5">Belongs to the DPH7 family.</text>
</comment>
<dbReference type="GO" id="GO:0005737">
    <property type="term" value="C:cytoplasm"/>
    <property type="evidence" value="ECO:0007669"/>
    <property type="project" value="TreeGrafter"/>
</dbReference>
<dbReference type="GO" id="GO:0017183">
    <property type="term" value="P:protein histidyl modification to diphthamide"/>
    <property type="evidence" value="ECO:0007669"/>
    <property type="project" value="TreeGrafter"/>
</dbReference>
<protein>
    <recommendedName>
        <fullName evidence="6">methylated diphthine methylhydrolase</fullName>
        <ecNumber evidence="6">3.1.1.97</ecNumber>
    </recommendedName>
</protein>
<dbReference type="PANTHER" id="PTHR46042">
    <property type="entry name" value="DIPHTHINE METHYLTRANSFERASE"/>
    <property type="match status" value="1"/>
</dbReference>
<gene>
    <name evidence="8" type="ORF">EJ04DRAFT_552906</name>
</gene>
<comment type="catalytic activity">
    <reaction evidence="7">
        <text>diphthine methyl ester-[translation elongation factor 2] + H2O = diphthine-[translation elongation factor 2] + methanol + H(+)</text>
        <dbReference type="Rhea" id="RHEA:42656"/>
        <dbReference type="Rhea" id="RHEA-COMP:10172"/>
        <dbReference type="Rhea" id="RHEA-COMP:10173"/>
        <dbReference type="ChEBI" id="CHEBI:15377"/>
        <dbReference type="ChEBI" id="CHEBI:15378"/>
        <dbReference type="ChEBI" id="CHEBI:17790"/>
        <dbReference type="ChEBI" id="CHEBI:79005"/>
        <dbReference type="ChEBI" id="CHEBI:82696"/>
        <dbReference type="EC" id="3.1.1.97"/>
    </reaction>
</comment>
<keyword evidence="4" id="KW-0378">Hydrolase</keyword>
<dbReference type="EMBL" id="ML996152">
    <property type="protein sequence ID" value="KAF2734098.1"/>
    <property type="molecule type" value="Genomic_DNA"/>
</dbReference>
<proteinExistence type="inferred from homology"/>
<dbReference type="PANTHER" id="PTHR46042:SF1">
    <property type="entry name" value="DIPHTHINE METHYLTRANSFERASE"/>
    <property type="match status" value="1"/>
</dbReference>
<sequence length="390" mass="43344">MAAFNVDSFTSINIPLPPCCIEFWPLRSEYAVVGTYSYEAPLSPNETQTSSVPIDSGDAQAGERFGSLELIRVSGNNITLAGSFREGRLRKLPAILDLHFYPPHLEQPTYLAAASSVGSIDIFSIVDLDRSEATHGLDDLPHQQDIEIGFKQLHSWQVSSPTTLVTSFAWHPTRPHVLFTLDTGEVGVWDVPSERLLYSFDANKHTEIAWTAAWDLAGVSILSGGDDCTLRYHGQSDLSWCDRRIHSMGVTAILPLQDGNKDNLFITGSYDEHIRLIQAPQSGRRTELAELILGGGVWRLQKLPTDTRDAQALGEDGVALILASCMHGGVRVVKLARNTDEEWRFEVLANFEAHASMNYATDCQPRDQSTVVRSFISTSFYDKLICKWQF</sequence>
<dbReference type="SUPFAM" id="SSF50978">
    <property type="entry name" value="WD40 repeat-like"/>
    <property type="match status" value="1"/>
</dbReference>
<name>A0A9P4V2F3_9PLEO</name>
<dbReference type="EC" id="3.1.1.97" evidence="6"/>
<keyword evidence="2" id="KW-0853">WD repeat</keyword>
<evidence type="ECO:0000256" key="6">
    <source>
        <dbReference type="ARBA" id="ARBA00039131"/>
    </source>
</evidence>
<evidence type="ECO:0000256" key="4">
    <source>
        <dbReference type="ARBA" id="ARBA00022801"/>
    </source>
</evidence>
<keyword evidence="9" id="KW-1185">Reference proteome</keyword>